<keyword evidence="9" id="KW-0807">Transducer</keyword>
<keyword evidence="5 10" id="KW-1133">Transmembrane helix</keyword>
<comment type="subcellular location">
    <subcellularLocation>
        <location evidence="1">Cell membrane</location>
        <topology evidence="1">Multi-pass membrane protein</topology>
    </subcellularLocation>
</comment>
<dbReference type="STRING" id="48709.A0A1D2M3H7"/>
<organism evidence="12 13">
    <name type="scientific">Orchesella cincta</name>
    <name type="common">Springtail</name>
    <name type="synonym">Podura cincta</name>
    <dbReference type="NCBI Taxonomy" id="48709"/>
    <lineage>
        <taxon>Eukaryota</taxon>
        <taxon>Metazoa</taxon>
        <taxon>Ecdysozoa</taxon>
        <taxon>Arthropoda</taxon>
        <taxon>Hexapoda</taxon>
        <taxon>Collembola</taxon>
        <taxon>Entomobryomorpha</taxon>
        <taxon>Entomobryoidea</taxon>
        <taxon>Orchesellidae</taxon>
        <taxon>Orchesellinae</taxon>
        <taxon>Orchesella</taxon>
    </lineage>
</organism>
<name>A0A1D2M3H7_ORCCI</name>
<evidence type="ECO:0000259" key="11">
    <source>
        <dbReference type="PROSITE" id="PS50262"/>
    </source>
</evidence>
<dbReference type="OrthoDB" id="5975661at2759"/>
<dbReference type="SUPFAM" id="SSF81321">
    <property type="entry name" value="Family A G protein-coupled receptor-like"/>
    <property type="match status" value="1"/>
</dbReference>
<gene>
    <name evidence="12" type="ORF">Ocin01_19186</name>
</gene>
<dbReference type="PROSITE" id="PS50262">
    <property type="entry name" value="G_PROTEIN_RECEP_F1_2"/>
    <property type="match status" value="1"/>
</dbReference>
<evidence type="ECO:0000256" key="9">
    <source>
        <dbReference type="ARBA" id="ARBA00023224"/>
    </source>
</evidence>
<dbReference type="PRINTS" id="PR00237">
    <property type="entry name" value="GPCRRHODOPSN"/>
</dbReference>
<evidence type="ECO:0000256" key="1">
    <source>
        <dbReference type="ARBA" id="ARBA00004651"/>
    </source>
</evidence>
<dbReference type="InterPro" id="IPR000276">
    <property type="entry name" value="GPCR_Rhodpsn"/>
</dbReference>
<dbReference type="OMA" id="PCHIILA"/>
<dbReference type="GO" id="GO:0005886">
    <property type="term" value="C:plasma membrane"/>
    <property type="evidence" value="ECO:0007669"/>
    <property type="project" value="UniProtKB-SubCell"/>
</dbReference>
<dbReference type="AlphaFoldDB" id="A0A1D2M3H7"/>
<feature type="transmembrane region" description="Helical" evidence="10">
    <location>
        <begin position="104"/>
        <end position="122"/>
    </location>
</feature>
<proteinExistence type="inferred from homology"/>
<dbReference type="Proteomes" id="UP000094527">
    <property type="component" value="Unassembled WGS sequence"/>
</dbReference>
<keyword evidence="4 10" id="KW-0812">Transmembrane</keyword>
<keyword evidence="13" id="KW-1185">Reference proteome</keyword>
<evidence type="ECO:0000313" key="13">
    <source>
        <dbReference type="Proteomes" id="UP000094527"/>
    </source>
</evidence>
<dbReference type="Pfam" id="PF00001">
    <property type="entry name" value="7tm_1"/>
    <property type="match status" value="1"/>
</dbReference>
<feature type="transmembrane region" description="Helical" evidence="10">
    <location>
        <begin position="297"/>
        <end position="319"/>
    </location>
</feature>
<comment type="caution">
    <text evidence="12">The sequence shown here is derived from an EMBL/GenBank/DDBJ whole genome shotgun (WGS) entry which is preliminary data.</text>
</comment>
<feature type="transmembrane region" description="Helical" evidence="10">
    <location>
        <begin position="143"/>
        <end position="164"/>
    </location>
</feature>
<sequence length="432" mass="49236">MAQAQNLTIFEDILHSAQEWSLLKLTLCIFLALVCLTTIVGNSIVLYVFAKSKRALRSPCHIILANLAIADFLVGLLVMPILISVTVFDWKWYWGETMCQVGDYIHFSLCAVSMLSWLSVCLERYVGVRYPMHHKRILTKKRMRWVCAAVWILGIILTSAPLSLWPLKGSRSPFTCQTNLRHDFIFFVSTSLYWIPISLIFYIYWLIYKTSKIPSAELMQWARKNLNSTLVSNTFSKGTSRRSSKSDEEKFIKARKKQIGVMKNMTKLVFGMLLLYGPLFFLFVMKGLQVPWFSINLLLAFGWLRYFNSCVNVFLYIYVVPYYKQQLMRLLCNAKGSLNAKTEAETSAINSENEPTSFSYSSSCANGTSETSVGANSNPSEGTKEVETSLKIPCLNPGDKRCTIVREMDDIVAQIDKDLNEVLVVQGNKNEY</sequence>
<accession>A0A1D2M3H7</accession>
<evidence type="ECO:0000313" key="12">
    <source>
        <dbReference type="EMBL" id="ODM87494.1"/>
    </source>
</evidence>
<keyword evidence="7 10" id="KW-0472">Membrane</keyword>
<evidence type="ECO:0000256" key="5">
    <source>
        <dbReference type="ARBA" id="ARBA00022989"/>
    </source>
</evidence>
<feature type="transmembrane region" description="Helical" evidence="10">
    <location>
        <begin position="184"/>
        <end position="207"/>
    </location>
</feature>
<evidence type="ECO:0000256" key="8">
    <source>
        <dbReference type="ARBA" id="ARBA00023170"/>
    </source>
</evidence>
<evidence type="ECO:0000256" key="10">
    <source>
        <dbReference type="SAM" id="Phobius"/>
    </source>
</evidence>
<evidence type="ECO:0000256" key="2">
    <source>
        <dbReference type="ARBA" id="ARBA00010663"/>
    </source>
</evidence>
<keyword evidence="6" id="KW-0297">G-protein coupled receptor</keyword>
<evidence type="ECO:0000256" key="7">
    <source>
        <dbReference type="ARBA" id="ARBA00023136"/>
    </source>
</evidence>
<keyword evidence="3" id="KW-1003">Cell membrane</keyword>
<protein>
    <submittedName>
        <fullName evidence="12">Alpha-1B adrenergic receptor</fullName>
    </submittedName>
</protein>
<dbReference type="EMBL" id="LJIJ01005163">
    <property type="protein sequence ID" value="ODM87494.1"/>
    <property type="molecule type" value="Genomic_DNA"/>
</dbReference>
<feature type="transmembrane region" description="Helical" evidence="10">
    <location>
        <begin position="62"/>
        <end position="84"/>
    </location>
</feature>
<feature type="transmembrane region" description="Helical" evidence="10">
    <location>
        <begin position="265"/>
        <end position="285"/>
    </location>
</feature>
<dbReference type="PANTHER" id="PTHR22752">
    <property type="entry name" value="G PROTEIN-COUPLED RECEPTOR"/>
    <property type="match status" value="1"/>
</dbReference>
<evidence type="ECO:0000256" key="4">
    <source>
        <dbReference type="ARBA" id="ARBA00022692"/>
    </source>
</evidence>
<evidence type="ECO:0000256" key="3">
    <source>
        <dbReference type="ARBA" id="ARBA00022475"/>
    </source>
</evidence>
<dbReference type="InterPro" id="IPR017452">
    <property type="entry name" value="GPCR_Rhodpsn_7TM"/>
</dbReference>
<comment type="similarity">
    <text evidence="2">Belongs to the G-protein coupled receptor 1 family.</text>
</comment>
<feature type="domain" description="G-protein coupled receptors family 1 profile" evidence="11">
    <location>
        <begin position="41"/>
        <end position="316"/>
    </location>
</feature>
<reference evidence="12 13" key="1">
    <citation type="journal article" date="2016" name="Genome Biol. Evol.">
        <title>Gene Family Evolution Reflects Adaptation to Soil Environmental Stressors in the Genome of the Collembolan Orchesella cincta.</title>
        <authorList>
            <person name="Faddeeva-Vakhrusheva A."/>
            <person name="Derks M.F."/>
            <person name="Anvar S.Y."/>
            <person name="Agamennone V."/>
            <person name="Suring W."/>
            <person name="Smit S."/>
            <person name="van Straalen N.M."/>
            <person name="Roelofs D."/>
        </authorList>
    </citation>
    <scope>NUCLEOTIDE SEQUENCE [LARGE SCALE GENOMIC DNA]</scope>
    <source>
        <tissue evidence="12">Mixed pool</tissue>
    </source>
</reference>
<feature type="transmembrane region" description="Helical" evidence="10">
    <location>
        <begin position="29"/>
        <end position="50"/>
    </location>
</feature>
<keyword evidence="8 12" id="KW-0675">Receptor</keyword>
<evidence type="ECO:0000256" key="6">
    <source>
        <dbReference type="ARBA" id="ARBA00023040"/>
    </source>
</evidence>
<dbReference type="GO" id="GO:0004930">
    <property type="term" value="F:G protein-coupled receptor activity"/>
    <property type="evidence" value="ECO:0007669"/>
    <property type="project" value="UniProtKB-KW"/>
</dbReference>
<dbReference type="Gene3D" id="1.20.1070.10">
    <property type="entry name" value="Rhodopsin 7-helix transmembrane proteins"/>
    <property type="match status" value="1"/>
</dbReference>
<dbReference type="CDD" id="cd00637">
    <property type="entry name" value="7tm_classA_rhodopsin-like"/>
    <property type="match status" value="1"/>
</dbReference>